<keyword evidence="2" id="KW-1185">Reference proteome</keyword>
<dbReference type="AlphaFoldDB" id="A0A5M6I5I7"/>
<gene>
    <name evidence="1" type="ORF">F1188_19650</name>
</gene>
<protein>
    <submittedName>
        <fullName evidence="1">Uncharacterized protein</fullName>
    </submittedName>
</protein>
<evidence type="ECO:0000313" key="2">
    <source>
        <dbReference type="Proteomes" id="UP000324065"/>
    </source>
</evidence>
<sequence>MKIGDGFRYRGDEYAFATPFLRSRGAKIKKWLLPTFDDSSGMRAWTNKSFPALTPFVLIDIETKRKGAKGRDLADLYVFARVDDDGRKMTDQTGILIADINEKFMKDTTVGLTLGIKAFDDEGEYKTAEPTRIDVAAEIAANPAWGAF</sequence>
<proteinExistence type="predicted"/>
<dbReference type="EMBL" id="VWPJ01000035">
    <property type="protein sequence ID" value="KAA5603491.1"/>
    <property type="molecule type" value="Genomic_DNA"/>
</dbReference>
<dbReference type="Proteomes" id="UP000324065">
    <property type="component" value="Unassembled WGS sequence"/>
</dbReference>
<evidence type="ECO:0000313" key="1">
    <source>
        <dbReference type="EMBL" id="KAA5603491.1"/>
    </source>
</evidence>
<accession>A0A5M6I5I7</accession>
<organism evidence="1 2">
    <name type="scientific">Roseospira marina</name>
    <dbReference type="NCBI Taxonomy" id="140057"/>
    <lineage>
        <taxon>Bacteria</taxon>
        <taxon>Pseudomonadati</taxon>
        <taxon>Pseudomonadota</taxon>
        <taxon>Alphaproteobacteria</taxon>
        <taxon>Rhodospirillales</taxon>
        <taxon>Rhodospirillaceae</taxon>
        <taxon>Roseospira</taxon>
    </lineage>
</organism>
<dbReference type="RefSeq" id="WP_150064155.1">
    <property type="nucleotide sequence ID" value="NZ_JACHII010000014.1"/>
</dbReference>
<comment type="caution">
    <text evidence="1">The sequence shown here is derived from an EMBL/GenBank/DDBJ whole genome shotgun (WGS) entry which is preliminary data.</text>
</comment>
<name>A0A5M6I5I7_9PROT</name>
<reference evidence="1 2" key="1">
    <citation type="submission" date="2019-09" db="EMBL/GenBank/DDBJ databases">
        <title>Genome sequence of Roseospira marina, one of the more divergent members of the non-sulfur purple photosynthetic bacterial family, the Rhodospirillaceae.</title>
        <authorList>
            <person name="Meyer T."/>
            <person name="Kyndt J."/>
        </authorList>
    </citation>
    <scope>NUCLEOTIDE SEQUENCE [LARGE SCALE GENOMIC DNA]</scope>
    <source>
        <strain evidence="1 2">DSM 15113</strain>
    </source>
</reference>